<evidence type="ECO:0000256" key="3">
    <source>
        <dbReference type="ARBA" id="ARBA00022679"/>
    </source>
</evidence>
<dbReference type="InterPro" id="IPR050351">
    <property type="entry name" value="BphY/WalK/GraS-like"/>
</dbReference>
<dbReference type="RefSeq" id="WP_225672888.1">
    <property type="nucleotide sequence ID" value="NZ_JAEDAH010000028.1"/>
</dbReference>
<dbReference type="PRINTS" id="PR00344">
    <property type="entry name" value="BCTRLSENSOR"/>
</dbReference>
<dbReference type="InterPro" id="IPR005467">
    <property type="entry name" value="His_kinase_dom"/>
</dbReference>
<gene>
    <name evidence="6" type="ORF">I9W95_06035</name>
</gene>
<name>A0ABS7ZRL9_9GAMM</name>
<evidence type="ECO:0000256" key="1">
    <source>
        <dbReference type="ARBA" id="ARBA00000085"/>
    </source>
</evidence>
<evidence type="ECO:0000313" key="7">
    <source>
        <dbReference type="Proteomes" id="UP000714380"/>
    </source>
</evidence>
<dbReference type="Proteomes" id="UP000714380">
    <property type="component" value="Unassembled WGS sequence"/>
</dbReference>
<keyword evidence="4 6" id="KW-0418">Kinase</keyword>
<comment type="catalytic activity">
    <reaction evidence="1">
        <text>ATP + protein L-histidine = ADP + protein N-phospho-L-histidine.</text>
        <dbReference type="EC" id="2.7.13.3"/>
    </reaction>
</comment>
<dbReference type="InterPro" id="IPR036890">
    <property type="entry name" value="HATPase_C_sf"/>
</dbReference>
<dbReference type="PANTHER" id="PTHR42878:SF14">
    <property type="entry name" value="OSMOLARITY TWO-COMPONENT SYSTEM PROTEIN SSK1"/>
    <property type="match status" value="1"/>
</dbReference>
<evidence type="ECO:0000256" key="2">
    <source>
        <dbReference type="ARBA" id="ARBA00012438"/>
    </source>
</evidence>
<dbReference type="EMBL" id="JAEDAH010000028">
    <property type="protein sequence ID" value="MCA6063165.1"/>
    <property type="molecule type" value="Genomic_DNA"/>
</dbReference>
<dbReference type="Gene3D" id="3.30.565.10">
    <property type="entry name" value="Histidine kinase-like ATPase, C-terminal domain"/>
    <property type="match status" value="1"/>
</dbReference>
<feature type="domain" description="Histidine kinase" evidence="5">
    <location>
        <begin position="11"/>
        <end position="212"/>
    </location>
</feature>
<organism evidence="6 7">
    <name type="scientific">Thalassolituus marinus</name>
    <dbReference type="NCBI Taxonomy" id="671053"/>
    <lineage>
        <taxon>Bacteria</taxon>
        <taxon>Pseudomonadati</taxon>
        <taxon>Pseudomonadota</taxon>
        <taxon>Gammaproteobacteria</taxon>
        <taxon>Oceanospirillales</taxon>
        <taxon>Oceanospirillaceae</taxon>
        <taxon>Thalassolituus</taxon>
    </lineage>
</organism>
<reference evidence="6 7" key="1">
    <citation type="submission" date="2020-12" db="EMBL/GenBank/DDBJ databases">
        <title>Novel Thalassolituus-related marine hydrocarbonoclastic bacteria mediated algae-derived hydrocarbons mineralization in twilight zone of the northern South China Sea.</title>
        <authorList>
            <person name="Dong C."/>
        </authorList>
    </citation>
    <scope>NUCLEOTIDE SEQUENCE [LARGE SCALE GENOMIC DNA]</scope>
    <source>
        <strain evidence="6 7">IMCC1826</strain>
    </source>
</reference>
<dbReference type="PANTHER" id="PTHR42878">
    <property type="entry name" value="TWO-COMPONENT HISTIDINE KINASE"/>
    <property type="match status" value="1"/>
</dbReference>
<dbReference type="Pfam" id="PF02518">
    <property type="entry name" value="HATPase_c"/>
    <property type="match status" value="1"/>
</dbReference>
<dbReference type="SUPFAM" id="SSF55874">
    <property type="entry name" value="ATPase domain of HSP90 chaperone/DNA topoisomerase II/histidine kinase"/>
    <property type="match status" value="1"/>
</dbReference>
<keyword evidence="7" id="KW-1185">Reference proteome</keyword>
<accession>A0ABS7ZRL9</accession>
<protein>
    <recommendedName>
        <fullName evidence="2">histidine kinase</fullName>
        <ecNumber evidence="2">2.7.13.3</ecNumber>
    </recommendedName>
</protein>
<dbReference type="GO" id="GO:0016301">
    <property type="term" value="F:kinase activity"/>
    <property type="evidence" value="ECO:0007669"/>
    <property type="project" value="UniProtKB-KW"/>
</dbReference>
<proteinExistence type="predicted"/>
<dbReference type="InterPro" id="IPR003594">
    <property type="entry name" value="HATPase_dom"/>
</dbReference>
<dbReference type="InterPro" id="IPR004358">
    <property type="entry name" value="Sig_transdc_His_kin-like_C"/>
</dbReference>
<dbReference type="PROSITE" id="PS50109">
    <property type="entry name" value="HIS_KIN"/>
    <property type="match status" value="1"/>
</dbReference>
<evidence type="ECO:0000313" key="6">
    <source>
        <dbReference type="EMBL" id="MCA6063165.1"/>
    </source>
</evidence>
<evidence type="ECO:0000256" key="4">
    <source>
        <dbReference type="ARBA" id="ARBA00022777"/>
    </source>
</evidence>
<dbReference type="EC" id="2.7.13.3" evidence="2"/>
<keyword evidence="3" id="KW-0808">Transferase</keyword>
<sequence>MGMKFEHLVGAVIHDLKNQLQALLDYEQEAIARIPKRYHNHLLPILLRTSRLKNDTMQMVSLFRLEHKSHFPMDDAWPKDTVADAIEATSSQYPTIRFVNNIGDDCQGFYNEELINLALVTLITNCAQAGATEITLSADDSEGLTIRIEDNGHGFDDDVLSGQRETTKEEGTGLGLYFVQLIAEHHNQGELLGRVDISNRPRGGACVCLFLP</sequence>
<evidence type="ECO:0000259" key="5">
    <source>
        <dbReference type="PROSITE" id="PS50109"/>
    </source>
</evidence>
<dbReference type="SMART" id="SM00387">
    <property type="entry name" value="HATPase_c"/>
    <property type="match status" value="1"/>
</dbReference>
<comment type="caution">
    <text evidence="6">The sequence shown here is derived from an EMBL/GenBank/DDBJ whole genome shotgun (WGS) entry which is preliminary data.</text>
</comment>